<dbReference type="SMART" id="SM00248">
    <property type="entry name" value="ANK"/>
    <property type="match status" value="2"/>
</dbReference>
<dbReference type="SUPFAM" id="SSF48403">
    <property type="entry name" value="Ankyrin repeat"/>
    <property type="match status" value="1"/>
</dbReference>
<organism evidence="1 2">
    <name type="scientific">Tritrichomonas musculus</name>
    <dbReference type="NCBI Taxonomy" id="1915356"/>
    <lineage>
        <taxon>Eukaryota</taxon>
        <taxon>Metamonada</taxon>
        <taxon>Parabasalia</taxon>
        <taxon>Tritrichomonadida</taxon>
        <taxon>Tritrichomonadidae</taxon>
        <taxon>Tritrichomonas</taxon>
    </lineage>
</organism>
<keyword evidence="2" id="KW-1185">Reference proteome</keyword>
<dbReference type="Proteomes" id="UP001470230">
    <property type="component" value="Unassembled WGS sequence"/>
</dbReference>
<accession>A0ABR2GQP0</accession>
<dbReference type="InterPro" id="IPR036770">
    <property type="entry name" value="Ankyrin_rpt-contain_sf"/>
</dbReference>
<evidence type="ECO:0000313" key="2">
    <source>
        <dbReference type="Proteomes" id="UP001470230"/>
    </source>
</evidence>
<gene>
    <name evidence="1" type="ORF">M9Y10_039892</name>
</gene>
<evidence type="ECO:0008006" key="3">
    <source>
        <dbReference type="Google" id="ProtNLM"/>
    </source>
</evidence>
<dbReference type="Pfam" id="PF12796">
    <property type="entry name" value="Ank_2"/>
    <property type="match status" value="1"/>
</dbReference>
<dbReference type="InterPro" id="IPR002110">
    <property type="entry name" value="Ankyrin_rpt"/>
</dbReference>
<dbReference type="EMBL" id="JAPFFF010000067">
    <property type="protein sequence ID" value="KAK8836260.1"/>
    <property type="molecule type" value="Genomic_DNA"/>
</dbReference>
<proteinExistence type="predicted"/>
<evidence type="ECO:0000313" key="1">
    <source>
        <dbReference type="EMBL" id="KAK8836260.1"/>
    </source>
</evidence>
<name>A0ABR2GQP0_9EUKA</name>
<sequence>MVKKFLKLPKIDPNKGMDLKTPLMIAISNKECVDYEIVKLLIKHPKTNINYLNIDNQSALSIAINYDLYEIVDLIVNDEKFNEKDVNINYFFYIAKSKTSKFLLKSFKSIDVNKTFGMMIKTW</sequence>
<reference evidence="1 2" key="1">
    <citation type="submission" date="2024-04" db="EMBL/GenBank/DDBJ databases">
        <title>Tritrichomonas musculus Genome.</title>
        <authorList>
            <person name="Alves-Ferreira E."/>
            <person name="Grigg M."/>
            <person name="Lorenzi H."/>
            <person name="Galac M."/>
        </authorList>
    </citation>
    <scope>NUCLEOTIDE SEQUENCE [LARGE SCALE GENOMIC DNA]</scope>
    <source>
        <strain evidence="1 2">EAF2021</strain>
    </source>
</reference>
<protein>
    <recommendedName>
        <fullName evidence="3">Ankyrin repeat protein</fullName>
    </recommendedName>
</protein>
<comment type="caution">
    <text evidence="1">The sequence shown here is derived from an EMBL/GenBank/DDBJ whole genome shotgun (WGS) entry which is preliminary data.</text>
</comment>
<dbReference type="Gene3D" id="1.25.40.20">
    <property type="entry name" value="Ankyrin repeat-containing domain"/>
    <property type="match status" value="1"/>
</dbReference>